<evidence type="ECO:0000313" key="3">
    <source>
        <dbReference type="Proteomes" id="UP000824007"/>
    </source>
</evidence>
<name>A0A9D1YSP3_9FIRM</name>
<protein>
    <submittedName>
        <fullName evidence="2">YesL family protein</fullName>
    </submittedName>
</protein>
<dbReference type="Pfam" id="PF04854">
    <property type="entry name" value="DUF624"/>
    <property type="match status" value="1"/>
</dbReference>
<reference evidence="2" key="2">
    <citation type="submission" date="2021-04" db="EMBL/GenBank/DDBJ databases">
        <authorList>
            <person name="Gilroy R."/>
        </authorList>
    </citation>
    <scope>NUCLEOTIDE SEQUENCE</scope>
    <source>
        <strain evidence="2">ChiSxjej3B15-24422</strain>
    </source>
</reference>
<organism evidence="2 3">
    <name type="scientific">Candidatus Eisenbergiella pullistercoris</name>
    <dbReference type="NCBI Taxonomy" id="2838555"/>
    <lineage>
        <taxon>Bacteria</taxon>
        <taxon>Bacillati</taxon>
        <taxon>Bacillota</taxon>
        <taxon>Clostridia</taxon>
        <taxon>Lachnospirales</taxon>
        <taxon>Lachnospiraceae</taxon>
        <taxon>Eisenbergiella</taxon>
    </lineage>
</organism>
<feature type="transmembrane region" description="Helical" evidence="1">
    <location>
        <begin position="140"/>
        <end position="161"/>
    </location>
</feature>
<dbReference type="EMBL" id="DXDD01000092">
    <property type="protein sequence ID" value="HIY60467.1"/>
    <property type="molecule type" value="Genomic_DNA"/>
</dbReference>
<keyword evidence="1" id="KW-0472">Membrane</keyword>
<keyword evidence="1" id="KW-1133">Transmembrane helix</keyword>
<feature type="transmembrane region" description="Helical" evidence="1">
    <location>
        <begin position="75"/>
        <end position="94"/>
    </location>
</feature>
<dbReference type="InterPro" id="IPR006938">
    <property type="entry name" value="DUF624"/>
</dbReference>
<sequence length="200" mass="22418">MFNQDSTFMTILNKAADMVILSVLWCVCSLPLLTIGASSSALYHTAVKVIRQGRGYAFSTFLTSFRQNLKQTIPLTLLLAAFYAALGAGIYLLWPQTESMFANIYIIFSLLCILVLLTAQLHLFPLIGRLRLNRRELITVLTRLVFGHLGKNILLICLLACAVEAGIYYPPLLFIVPAGFSLLGSFLQEPMFHRHINYED</sequence>
<proteinExistence type="predicted"/>
<feature type="transmembrane region" description="Helical" evidence="1">
    <location>
        <begin position="100"/>
        <end position="119"/>
    </location>
</feature>
<evidence type="ECO:0000313" key="2">
    <source>
        <dbReference type="EMBL" id="HIY60467.1"/>
    </source>
</evidence>
<dbReference type="AlphaFoldDB" id="A0A9D1YSP3"/>
<evidence type="ECO:0000256" key="1">
    <source>
        <dbReference type="SAM" id="Phobius"/>
    </source>
</evidence>
<dbReference type="Proteomes" id="UP000824007">
    <property type="component" value="Unassembled WGS sequence"/>
</dbReference>
<feature type="transmembrane region" description="Helical" evidence="1">
    <location>
        <begin position="20"/>
        <end position="43"/>
    </location>
</feature>
<keyword evidence="1" id="KW-0812">Transmembrane</keyword>
<accession>A0A9D1YSP3</accession>
<feature type="transmembrane region" description="Helical" evidence="1">
    <location>
        <begin position="167"/>
        <end position="187"/>
    </location>
</feature>
<comment type="caution">
    <text evidence="2">The sequence shown here is derived from an EMBL/GenBank/DDBJ whole genome shotgun (WGS) entry which is preliminary data.</text>
</comment>
<gene>
    <name evidence="2" type="ORF">H9831_07295</name>
</gene>
<reference evidence="2" key="1">
    <citation type="journal article" date="2021" name="PeerJ">
        <title>Extensive microbial diversity within the chicken gut microbiome revealed by metagenomics and culture.</title>
        <authorList>
            <person name="Gilroy R."/>
            <person name="Ravi A."/>
            <person name="Getino M."/>
            <person name="Pursley I."/>
            <person name="Horton D.L."/>
            <person name="Alikhan N.F."/>
            <person name="Baker D."/>
            <person name="Gharbi K."/>
            <person name="Hall N."/>
            <person name="Watson M."/>
            <person name="Adriaenssens E.M."/>
            <person name="Foster-Nyarko E."/>
            <person name="Jarju S."/>
            <person name="Secka A."/>
            <person name="Antonio M."/>
            <person name="Oren A."/>
            <person name="Chaudhuri R.R."/>
            <person name="La Ragione R."/>
            <person name="Hildebrand F."/>
            <person name="Pallen M.J."/>
        </authorList>
    </citation>
    <scope>NUCLEOTIDE SEQUENCE</scope>
    <source>
        <strain evidence="2">ChiSxjej3B15-24422</strain>
    </source>
</reference>